<dbReference type="Gene3D" id="1.10.10.10">
    <property type="entry name" value="Winged helix-like DNA-binding domain superfamily/Winged helix DNA-binding domain"/>
    <property type="match status" value="1"/>
</dbReference>
<evidence type="ECO:0000313" key="7">
    <source>
        <dbReference type="Proteomes" id="UP000593758"/>
    </source>
</evidence>
<evidence type="ECO:0000256" key="2">
    <source>
        <dbReference type="ARBA" id="ARBA00023125"/>
    </source>
</evidence>
<keyword evidence="2" id="KW-0238">DNA-binding</keyword>
<dbReference type="KEGG" id="halt:IM660_04270"/>
<dbReference type="PANTHER" id="PTHR39515:SF2">
    <property type="entry name" value="HTH-TYPE TRANSCRIPTIONAL REGULATOR RV0880"/>
    <property type="match status" value="1"/>
</dbReference>
<dbReference type="RefSeq" id="WP_193498171.1">
    <property type="nucleotide sequence ID" value="NZ_CP063169.1"/>
</dbReference>
<dbReference type="PROSITE" id="PS50995">
    <property type="entry name" value="HTH_MARR_2"/>
    <property type="match status" value="1"/>
</dbReference>
<dbReference type="PANTHER" id="PTHR39515">
    <property type="entry name" value="CONSERVED PROTEIN"/>
    <property type="match status" value="1"/>
</dbReference>
<name>A0A7M1SY14_9MICO</name>
<protein>
    <submittedName>
        <fullName evidence="6">MarR family transcriptional regulator</fullName>
    </submittedName>
</protein>
<feature type="region of interest" description="Disordered" evidence="4">
    <location>
        <begin position="1"/>
        <end position="21"/>
    </location>
</feature>
<dbReference type="EMBL" id="CP063169">
    <property type="protein sequence ID" value="QOR71513.1"/>
    <property type="molecule type" value="Genomic_DNA"/>
</dbReference>
<dbReference type="Pfam" id="PF01047">
    <property type="entry name" value="MarR"/>
    <property type="match status" value="1"/>
</dbReference>
<dbReference type="SMART" id="SM00347">
    <property type="entry name" value="HTH_MARR"/>
    <property type="match status" value="1"/>
</dbReference>
<proteinExistence type="predicted"/>
<evidence type="ECO:0000259" key="5">
    <source>
        <dbReference type="PROSITE" id="PS50995"/>
    </source>
</evidence>
<keyword evidence="1" id="KW-0805">Transcription regulation</keyword>
<dbReference type="GO" id="GO:0003700">
    <property type="term" value="F:DNA-binding transcription factor activity"/>
    <property type="evidence" value="ECO:0007669"/>
    <property type="project" value="InterPro"/>
</dbReference>
<gene>
    <name evidence="6" type="ORF">IM660_04270</name>
</gene>
<dbReference type="InterPro" id="IPR000835">
    <property type="entry name" value="HTH_MarR-typ"/>
</dbReference>
<dbReference type="InterPro" id="IPR036388">
    <property type="entry name" value="WH-like_DNA-bd_sf"/>
</dbReference>
<dbReference type="AlphaFoldDB" id="A0A7M1SY14"/>
<dbReference type="PROSITE" id="PS01117">
    <property type="entry name" value="HTH_MARR_1"/>
    <property type="match status" value="1"/>
</dbReference>
<dbReference type="InterPro" id="IPR052526">
    <property type="entry name" value="HTH-type_Bedaq_tolerance"/>
</dbReference>
<sequence length="151" mass="16671">MGTERAPESACAPRPPGGLASRLRTTLLRTSRKLRAEHAGDLSEAQRAVLGGVVTNGPFTPGELAAREHVQPPSMTRMIRGLEESGLLARTAHPTDRRQVLVTATDAGRAYIKETRRRRDEWLSRRLAALTPAERQTLSDAEEILRRITTQ</sequence>
<keyword evidence="3" id="KW-0804">Transcription</keyword>
<feature type="domain" description="HTH marR-type" evidence="5">
    <location>
        <begin position="20"/>
        <end position="150"/>
    </location>
</feature>
<evidence type="ECO:0000256" key="4">
    <source>
        <dbReference type="SAM" id="MobiDB-lite"/>
    </source>
</evidence>
<keyword evidence="7" id="KW-1185">Reference proteome</keyword>
<dbReference type="Proteomes" id="UP000593758">
    <property type="component" value="Chromosome"/>
</dbReference>
<dbReference type="GO" id="GO:0003677">
    <property type="term" value="F:DNA binding"/>
    <property type="evidence" value="ECO:0007669"/>
    <property type="project" value="UniProtKB-KW"/>
</dbReference>
<evidence type="ECO:0000313" key="6">
    <source>
        <dbReference type="EMBL" id="QOR71513.1"/>
    </source>
</evidence>
<evidence type="ECO:0000256" key="3">
    <source>
        <dbReference type="ARBA" id="ARBA00023163"/>
    </source>
</evidence>
<dbReference type="SUPFAM" id="SSF46785">
    <property type="entry name" value="Winged helix' DNA-binding domain"/>
    <property type="match status" value="1"/>
</dbReference>
<evidence type="ECO:0000256" key="1">
    <source>
        <dbReference type="ARBA" id="ARBA00023015"/>
    </source>
</evidence>
<dbReference type="PRINTS" id="PR00598">
    <property type="entry name" value="HTHMARR"/>
</dbReference>
<organism evidence="6 7">
    <name type="scientific">Ruania alkalisoli</name>
    <dbReference type="NCBI Taxonomy" id="2779775"/>
    <lineage>
        <taxon>Bacteria</taxon>
        <taxon>Bacillati</taxon>
        <taxon>Actinomycetota</taxon>
        <taxon>Actinomycetes</taxon>
        <taxon>Micrococcales</taxon>
        <taxon>Ruaniaceae</taxon>
        <taxon>Ruania</taxon>
    </lineage>
</organism>
<dbReference type="InterPro" id="IPR036390">
    <property type="entry name" value="WH_DNA-bd_sf"/>
</dbReference>
<reference evidence="6 7" key="1">
    <citation type="submission" date="2020-10" db="EMBL/GenBank/DDBJ databases">
        <title>Haloactinobacterium sp. RN3S43, a bacterium isolated from saline soil.</title>
        <authorList>
            <person name="Sun J.-Q."/>
        </authorList>
    </citation>
    <scope>NUCLEOTIDE SEQUENCE [LARGE SCALE GENOMIC DNA]</scope>
    <source>
        <strain evidence="6 7">RN3S43</strain>
    </source>
</reference>
<accession>A0A7M1SY14</accession>
<dbReference type="InterPro" id="IPR023187">
    <property type="entry name" value="Tscrpt_reg_MarR-type_CS"/>
</dbReference>